<gene>
    <name evidence="5" type="ORF">KC19_4G242000</name>
</gene>
<dbReference type="InterPro" id="IPR051219">
    <property type="entry name" value="Heterochromatin_chromo-domain"/>
</dbReference>
<keyword evidence="6" id="KW-1185">Reference proteome</keyword>
<evidence type="ECO:0000256" key="2">
    <source>
        <dbReference type="ARBA" id="ARBA00023242"/>
    </source>
</evidence>
<dbReference type="AlphaFoldDB" id="A0A8T0IEK0"/>
<evidence type="ECO:0000259" key="4">
    <source>
        <dbReference type="PROSITE" id="PS50013"/>
    </source>
</evidence>
<dbReference type="SUPFAM" id="SSF54160">
    <property type="entry name" value="Chromo domain-like"/>
    <property type="match status" value="1"/>
</dbReference>
<evidence type="ECO:0000256" key="3">
    <source>
        <dbReference type="SAM" id="MobiDB-lite"/>
    </source>
</evidence>
<evidence type="ECO:0000313" key="5">
    <source>
        <dbReference type="EMBL" id="KAG0581311.1"/>
    </source>
</evidence>
<dbReference type="Pfam" id="PF00385">
    <property type="entry name" value="Chromo"/>
    <property type="match status" value="1"/>
</dbReference>
<proteinExistence type="predicted"/>
<dbReference type="CDD" id="cd00024">
    <property type="entry name" value="CD_CSD"/>
    <property type="match status" value="1"/>
</dbReference>
<dbReference type="PROSITE" id="PS50013">
    <property type="entry name" value="CHROMO_2"/>
    <property type="match status" value="1"/>
</dbReference>
<protein>
    <recommendedName>
        <fullName evidence="4">Chromo domain-containing protein</fullName>
    </recommendedName>
</protein>
<feature type="compositionally biased region" description="Polar residues" evidence="3">
    <location>
        <begin position="7"/>
        <end position="26"/>
    </location>
</feature>
<dbReference type="Proteomes" id="UP000822688">
    <property type="component" value="Chromosome 4"/>
</dbReference>
<keyword evidence="2" id="KW-0539">Nucleus</keyword>
<feature type="domain" description="Chromo" evidence="4">
    <location>
        <begin position="43"/>
        <end position="109"/>
    </location>
</feature>
<evidence type="ECO:0000313" key="6">
    <source>
        <dbReference type="Proteomes" id="UP000822688"/>
    </source>
</evidence>
<reference evidence="5" key="1">
    <citation type="submission" date="2020-06" db="EMBL/GenBank/DDBJ databases">
        <title>WGS assembly of Ceratodon purpureus strain R40.</title>
        <authorList>
            <person name="Carey S.B."/>
            <person name="Jenkins J."/>
            <person name="Shu S."/>
            <person name="Lovell J.T."/>
            <person name="Sreedasyam A."/>
            <person name="Maumus F."/>
            <person name="Tiley G.P."/>
            <person name="Fernandez-Pozo N."/>
            <person name="Barry K."/>
            <person name="Chen C."/>
            <person name="Wang M."/>
            <person name="Lipzen A."/>
            <person name="Daum C."/>
            <person name="Saski C.A."/>
            <person name="Payton A.C."/>
            <person name="Mcbreen J.C."/>
            <person name="Conrad R.E."/>
            <person name="Kollar L.M."/>
            <person name="Olsson S."/>
            <person name="Huttunen S."/>
            <person name="Landis J.B."/>
            <person name="Wickett N.J."/>
            <person name="Johnson M.G."/>
            <person name="Rensing S.A."/>
            <person name="Grimwood J."/>
            <person name="Schmutz J."/>
            <person name="Mcdaniel S.F."/>
        </authorList>
    </citation>
    <scope>NUCLEOTIDE SEQUENCE</scope>
    <source>
        <strain evidence="5">R40</strain>
    </source>
</reference>
<comment type="caution">
    <text evidence="5">The sequence shown here is derived from an EMBL/GenBank/DDBJ whole genome shotgun (WGS) entry which is preliminary data.</text>
</comment>
<dbReference type="EMBL" id="CM026424">
    <property type="protein sequence ID" value="KAG0581311.1"/>
    <property type="molecule type" value="Genomic_DNA"/>
</dbReference>
<dbReference type="PANTHER" id="PTHR22812">
    <property type="entry name" value="CHROMOBOX PROTEIN"/>
    <property type="match status" value="1"/>
</dbReference>
<name>A0A8T0IEK0_CERPU</name>
<dbReference type="InterPro" id="IPR000953">
    <property type="entry name" value="Chromo/chromo_shadow_dom"/>
</dbReference>
<dbReference type="InterPro" id="IPR023780">
    <property type="entry name" value="Chromo_domain"/>
</dbReference>
<dbReference type="SMART" id="SM00298">
    <property type="entry name" value="CHROMO"/>
    <property type="match status" value="1"/>
</dbReference>
<dbReference type="InterPro" id="IPR016197">
    <property type="entry name" value="Chromo-like_dom_sf"/>
</dbReference>
<accession>A0A8T0IEK0</accession>
<feature type="region of interest" description="Disordered" evidence="3">
    <location>
        <begin position="1"/>
        <end position="26"/>
    </location>
</feature>
<dbReference type="Gene3D" id="2.40.50.40">
    <property type="match status" value="1"/>
</dbReference>
<comment type="subcellular location">
    <subcellularLocation>
        <location evidence="1">Nucleus</location>
    </subcellularLocation>
</comment>
<evidence type="ECO:0000256" key="1">
    <source>
        <dbReference type="ARBA" id="ARBA00004123"/>
    </source>
</evidence>
<dbReference type="GO" id="GO:0005634">
    <property type="term" value="C:nucleus"/>
    <property type="evidence" value="ECO:0007669"/>
    <property type="project" value="UniProtKB-SubCell"/>
</dbReference>
<sequence>MDKLEIDSQSSIETSSVEQTSENTRTPLGYEISEVYEPDTNEWEVKKILDVRESKPIRMSHHVYRTTKEYLVHWKGYSKKDASWEPEHYLDNCQELLEEFYNNRNININ</sequence>
<organism evidence="5 6">
    <name type="scientific">Ceratodon purpureus</name>
    <name type="common">Fire moss</name>
    <name type="synonym">Dicranum purpureum</name>
    <dbReference type="NCBI Taxonomy" id="3225"/>
    <lineage>
        <taxon>Eukaryota</taxon>
        <taxon>Viridiplantae</taxon>
        <taxon>Streptophyta</taxon>
        <taxon>Embryophyta</taxon>
        <taxon>Bryophyta</taxon>
        <taxon>Bryophytina</taxon>
        <taxon>Bryopsida</taxon>
        <taxon>Dicranidae</taxon>
        <taxon>Pseudoditrichales</taxon>
        <taxon>Ditrichaceae</taxon>
        <taxon>Ceratodon</taxon>
    </lineage>
</organism>